<evidence type="ECO:0000313" key="1">
    <source>
        <dbReference type="EMBL" id="KAF1841675.1"/>
    </source>
</evidence>
<dbReference type="RefSeq" id="XP_040784238.1">
    <property type="nucleotide sequence ID" value="XM_040926962.1"/>
</dbReference>
<proteinExistence type="predicted"/>
<dbReference type="PANTHER" id="PTHR42354">
    <property type="entry name" value="C2H2-TYPE DOMAIN-CONTAINING PROTEIN"/>
    <property type="match status" value="1"/>
</dbReference>
<comment type="caution">
    <text evidence="1">The sequence shown here is derived from an EMBL/GenBank/DDBJ whole genome shotgun (WGS) entry which is preliminary data.</text>
</comment>
<protein>
    <submittedName>
        <fullName evidence="1">Uncharacterized protein</fullName>
    </submittedName>
</protein>
<dbReference type="EMBL" id="ML976618">
    <property type="protein sequence ID" value="KAF1841675.1"/>
    <property type="molecule type" value="Genomic_DNA"/>
</dbReference>
<dbReference type="AlphaFoldDB" id="A0A9P4GAH5"/>
<reference evidence="1" key="1">
    <citation type="submission" date="2020-01" db="EMBL/GenBank/DDBJ databases">
        <authorList>
            <consortium name="DOE Joint Genome Institute"/>
            <person name="Haridas S."/>
            <person name="Albert R."/>
            <person name="Binder M."/>
            <person name="Bloem J."/>
            <person name="Labutti K."/>
            <person name="Salamov A."/>
            <person name="Andreopoulos B."/>
            <person name="Baker S.E."/>
            <person name="Barry K."/>
            <person name="Bills G."/>
            <person name="Bluhm B.H."/>
            <person name="Cannon C."/>
            <person name="Castanera R."/>
            <person name="Culley D.E."/>
            <person name="Daum C."/>
            <person name="Ezra D."/>
            <person name="Gonzalez J.B."/>
            <person name="Henrissat B."/>
            <person name="Kuo A."/>
            <person name="Liang C."/>
            <person name="Lipzen A."/>
            <person name="Lutzoni F."/>
            <person name="Magnuson J."/>
            <person name="Mondo S."/>
            <person name="Nolan M."/>
            <person name="Ohm R."/>
            <person name="Pangilinan J."/>
            <person name="Park H.-J."/>
            <person name="Ramirez L."/>
            <person name="Alfaro M."/>
            <person name="Sun H."/>
            <person name="Tritt A."/>
            <person name="Yoshinaga Y."/>
            <person name="Zwiers L.-H."/>
            <person name="Turgeon B.G."/>
            <person name="Goodwin S.B."/>
            <person name="Spatafora J.W."/>
            <person name="Crous P.W."/>
            <person name="Grigoriev I.V."/>
        </authorList>
    </citation>
    <scope>NUCLEOTIDE SEQUENCE</scope>
    <source>
        <strain evidence="1">CBS 394.84</strain>
    </source>
</reference>
<dbReference type="GeneID" id="63844214"/>
<accession>A0A9P4GAH5</accession>
<name>A0A9P4GAH5_9PLEO</name>
<dbReference type="OrthoDB" id="5309037at2759"/>
<dbReference type="PANTHER" id="PTHR42354:SF1">
    <property type="entry name" value="C2H2-TYPE DOMAIN-CONTAINING PROTEIN"/>
    <property type="match status" value="1"/>
</dbReference>
<keyword evidence="2" id="KW-1185">Reference proteome</keyword>
<organism evidence="1 2">
    <name type="scientific">Cucurbitaria berberidis CBS 394.84</name>
    <dbReference type="NCBI Taxonomy" id="1168544"/>
    <lineage>
        <taxon>Eukaryota</taxon>
        <taxon>Fungi</taxon>
        <taxon>Dikarya</taxon>
        <taxon>Ascomycota</taxon>
        <taxon>Pezizomycotina</taxon>
        <taxon>Dothideomycetes</taxon>
        <taxon>Pleosporomycetidae</taxon>
        <taxon>Pleosporales</taxon>
        <taxon>Pleosporineae</taxon>
        <taxon>Cucurbitariaceae</taxon>
        <taxon>Cucurbitaria</taxon>
    </lineage>
</organism>
<dbReference type="Proteomes" id="UP000800039">
    <property type="component" value="Unassembled WGS sequence"/>
</dbReference>
<sequence>MGVANPPVSTVNMLQELVYTILDVFNATRDLYQTLETKEKRDYQLVLQSKGYPTSRRIEYVEDGRLGSDEALVMDKVAVSRQFENGYQALGAQFAMGDGEYYSLTKLARGVKPVGPTASPSGLPLLVDVHFFPFLVITEFPRSNPKLKSKWVAPPSPAGVSGYASLGSTIAR</sequence>
<evidence type="ECO:0000313" key="2">
    <source>
        <dbReference type="Proteomes" id="UP000800039"/>
    </source>
</evidence>
<gene>
    <name evidence="1" type="ORF">K460DRAFT_171102</name>
</gene>